<keyword evidence="4 13" id="KW-0894">Sodium channel</keyword>
<keyword evidence="6" id="KW-1133">Transmembrane helix</keyword>
<sequence length="214" mass="23419">MSNAYWPAEKYKPNECIIDAYAPANSTQRSKFAEWNKPCGKGGSDQGCGGSATTFSTNLPINTMPLTQSTRAPILTTPPTPSLTKPPTSTGKPIIPPIIGILGSLLYGVEQTTQPIGLVTENPLENMTESVQQTQPTSLMTENAPYTQSTEVVTNIPPTKEAPKNLKPCIQWYAKNTLMVEIYYERIDLMTNMELPAYTLLMLISDIGGQIGFW</sequence>
<evidence type="ECO:0000256" key="11">
    <source>
        <dbReference type="ARBA" id="ARBA00023201"/>
    </source>
</evidence>
<reference evidence="16" key="1">
    <citation type="submission" date="2022-11" db="UniProtKB">
        <authorList>
            <consortium name="WormBaseParasite"/>
        </authorList>
    </citation>
    <scope>IDENTIFICATION</scope>
</reference>
<proteinExistence type="inferred from homology"/>
<dbReference type="AlphaFoldDB" id="A0A914ED88"/>
<evidence type="ECO:0000256" key="7">
    <source>
        <dbReference type="ARBA" id="ARBA00023053"/>
    </source>
</evidence>
<keyword evidence="9" id="KW-0472">Membrane</keyword>
<evidence type="ECO:0000313" key="16">
    <source>
        <dbReference type="WBParaSite" id="ACRNAN_scaffold7458.g32614.t1"/>
    </source>
</evidence>
<dbReference type="Pfam" id="PF00858">
    <property type="entry name" value="ASC"/>
    <property type="match status" value="1"/>
</dbReference>
<keyword evidence="10" id="KW-0325">Glycoprotein</keyword>
<protein>
    <submittedName>
        <fullName evidence="16">Uncharacterized protein</fullName>
    </submittedName>
</protein>
<dbReference type="GO" id="GO:0016020">
    <property type="term" value="C:membrane"/>
    <property type="evidence" value="ECO:0007669"/>
    <property type="project" value="UniProtKB-SubCell"/>
</dbReference>
<evidence type="ECO:0000256" key="10">
    <source>
        <dbReference type="ARBA" id="ARBA00023180"/>
    </source>
</evidence>
<evidence type="ECO:0000256" key="6">
    <source>
        <dbReference type="ARBA" id="ARBA00022989"/>
    </source>
</evidence>
<evidence type="ECO:0000256" key="1">
    <source>
        <dbReference type="ARBA" id="ARBA00004141"/>
    </source>
</evidence>
<keyword evidence="11 13" id="KW-0739">Sodium transport</keyword>
<feature type="region of interest" description="Disordered" evidence="14">
    <location>
        <begin position="71"/>
        <end position="90"/>
    </location>
</feature>
<accession>A0A914ED88</accession>
<dbReference type="Proteomes" id="UP000887540">
    <property type="component" value="Unplaced"/>
</dbReference>
<keyword evidence="8 13" id="KW-0406">Ion transport</keyword>
<evidence type="ECO:0000256" key="5">
    <source>
        <dbReference type="ARBA" id="ARBA00022692"/>
    </source>
</evidence>
<dbReference type="InterPro" id="IPR001873">
    <property type="entry name" value="ENaC"/>
</dbReference>
<keyword evidence="7" id="KW-0915">Sodium</keyword>
<evidence type="ECO:0000256" key="4">
    <source>
        <dbReference type="ARBA" id="ARBA00022461"/>
    </source>
</evidence>
<dbReference type="WBParaSite" id="ACRNAN_scaffold7458.g32614.t1">
    <property type="protein sequence ID" value="ACRNAN_scaffold7458.g32614.t1"/>
    <property type="gene ID" value="ACRNAN_scaffold7458.g32614"/>
</dbReference>
<name>A0A914ED88_9BILA</name>
<dbReference type="PRINTS" id="PR01078">
    <property type="entry name" value="AMINACHANNEL"/>
</dbReference>
<dbReference type="GO" id="GO:0005272">
    <property type="term" value="F:sodium channel activity"/>
    <property type="evidence" value="ECO:0007669"/>
    <property type="project" value="UniProtKB-KW"/>
</dbReference>
<evidence type="ECO:0000256" key="12">
    <source>
        <dbReference type="ARBA" id="ARBA00023303"/>
    </source>
</evidence>
<comment type="similarity">
    <text evidence="2 13">Belongs to the amiloride-sensitive sodium channel (TC 1.A.6) family.</text>
</comment>
<keyword evidence="15" id="KW-1185">Reference proteome</keyword>
<comment type="subcellular location">
    <subcellularLocation>
        <location evidence="1">Membrane</location>
        <topology evidence="1">Multi-pass membrane protein</topology>
    </subcellularLocation>
</comment>
<evidence type="ECO:0000256" key="9">
    <source>
        <dbReference type="ARBA" id="ARBA00023136"/>
    </source>
</evidence>
<keyword evidence="5 13" id="KW-0812">Transmembrane</keyword>
<evidence type="ECO:0000313" key="15">
    <source>
        <dbReference type="Proteomes" id="UP000887540"/>
    </source>
</evidence>
<evidence type="ECO:0000256" key="2">
    <source>
        <dbReference type="ARBA" id="ARBA00007193"/>
    </source>
</evidence>
<evidence type="ECO:0000256" key="13">
    <source>
        <dbReference type="RuleBase" id="RU000679"/>
    </source>
</evidence>
<evidence type="ECO:0000256" key="3">
    <source>
        <dbReference type="ARBA" id="ARBA00022448"/>
    </source>
</evidence>
<evidence type="ECO:0000256" key="14">
    <source>
        <dbReference type="SAM" id="MobiDB-lite"/>
    </source>
</evidence>
<keyword evidence="3 13" id="KW-0813">Transport</keyword>
<evidence type="ECO:0000256" key="8">
    <source>
        <dbReference type="ARBA" id="ARBA00023065"/>
    </source>
</evidence>
<dbReference type="Gene3D" id="1.10.287.770">
    <property type="entry name" value="YojJ-like"/>
    <property type="match status" value="1"/>
</dbReference>
<organism evidence="15 16">
    <name type="scientific">Acrobeloides nanus</name>
    <dbReference type="NCBI Taxonomy" id="290746"/>
    <lineage>
        <taxon>Eukaryota</taxon>
        <taxon>Metazoa</taxon>
        <taxon>Ecdysozoa</taxon>
        <taxon>Nematoda</taxon>
        <taxon>Chromadorea</taxon>
        <taxon>Rhabditida</taxon>
        <taxon>Tylenchina</taxon>
        <taxon>Cephalobomorpha</taxon>
        <taxon>Cephaloboidea</taxon>
        <taxon>Cephalobidae</taxon>
        <taxon>Acrobeloides</taxon>
    </lineage>
</organism>
<keyword evidence="12 13" id="KW-0407">Ion channel</keyword>